<reference evidence="2" key="2">
    <citation type="journal article" date="2015" name="Fish Shellfish Immunol.">
        <title>Early steps in the European eel (Anguilla anguilla)-Vibrio vulnificus interaction in the gills: Role of the RtxA13 toxin.</title>
        <authorList>
            <person name="Callol A."/>
            <person name="Pajuelo D."/>
            <person name="Ebbesson L."/>
            <person name="Teles M."/>
            <person name="MacKenzie S."/>
            <person name="Amaro C."/>
        </authorList>
    </citation>
    <scope>NUCLEOTIDE SEQUENCE</scope>
</reference>
<evidence type="ECO:0000256" key="1">
    <source>
        <dbReference type="SAM" id="Phobius"/>
    </source>
</evidence>
<keyword evidence="1" id="KW-0472">Membrane</keyword>
<dbReference type="EMBL" id="GBXM01065008">
    <property type="protein sequence ID" value="JAH43569.1"/>
    <property type="molecule type" value="Transcribed_RNA"/>
</dbReference>
<keyword evidence="1" id="KW-1133">Transmembrane helix</keyword>
<name>A0A0E9SQC7_ANGAN</name>
<sequence>MYIVLLTHFRCLDGFGYIYEDHSPFLQHGICIIFLYLIPEIINFFTNLITKV</sequence>
<organism evidence="2">
    <name type="scientific">Anguilla anguilla</name>
    <name type="common">European freshwater eel</name>
    <name type="synonym">Muraena anguilla</name>
    <dbReference type="NCBI Taxonomy" id="7936"/>
    <lineage>
        <taxon>Eukaryota</taxon>
        <taxon>Metazoa</taxon>
        <taxon>Chordata</taxon>
        <taxon>Craniata</taxon>
        <taxon>Vertebrata</taxon>
        <taxon>Euteleostomi</taxon>
        <taxon>Actinopterygii</taxon>
        <taxon>Neopterygii</taxon>
        <taxon>Teleostei</taxon>
        <taxon>Anguilliformes</taxon>
        <taxon>Anguillidae</taxon>
        <taxon>Anguilla</taxon>
    </lineage>
</organism>
<feature type="transmembrane region" description="Helical" evidence="1">
    <location>
        <begin position="25"/>
        <end position="46"/>
    </location>
</feature>
<dbReference type="AlphaFoldDB" id="A0A0E9SQC7"/>
<proteinExistence type="predicted"/>
<evidence type="ECO:0000313" key="2">
    <source>
        <dbReference type="EMBL" id="JAH43569.1"/>
    </source>
</evidence>
<keyword evidence="1" id="KW-0812">Transmembrane</keyword>
<reference evidence="2" key="1">
    <citation type="submission" date="2014-11" db="EMBL/GenBank/DDBJ databases">
        <authorList>
            <person name="Amaro Gonzalez C."/>
        </authorList>
    </citation>
    <scope>NUCLEOTIDE SEQUENCE</scope>
</reference>
<protein>
    <submittedName>
        <fullName evidence="2">Uncharacterized protein</fullName>
    </submittedName>
</protein>
<accession>A0A0E9SQC7</accession>